<organism evidence="8 9">
    <name type="scientific">Asterophora parasitica</name>
    <dbReference type="NCBI Taxonomy" id="117018"/>
    <lineage>
        <taxon>Eukaryota</taxon>
        <taxon>Fungi</taxon>
        <taxon>Dikarya</taxon>
        <taxon>Basidiomycota</taxon>
        <taxon>Agaricomycotina</taxon>
        <taxon>Agaricomycetes</taxon>
        <taxon>Agaricomycetidae</taxon>
        <taxon>Agaricales</taxon>
        <taxon>Tricholomatineae</taxon>
        <taxon>Lyophyllaceae</taxon>
        <taxon>Asterophora</taxon>
    </lineage>
</organism>
<dbReference type="Pfam" id="PF00069">
    <property type="entry name" value="Pkinase"/>
    <property type="match status" value="1"/>
</dbReference>
<dbReference type="InterPro" id="IPR000719">
    <property type="entry name" value="Prot_kinase_dom"/>
</dbReference>
<protein>
    <recommendedName>
        <fullName evidence="7">Protein kinase domain-containing protein</fullName>
    </recommendedName>
</protein>
<accession>A0A9P7GDF3</accession>
<dbReference type="OrthoDB" id="10252171at2759"/>
<dbReference type="AlphaFoldDB" id="A0A9P7GDF3"/>
<dbReference type="PROSITE" id="PS50011">
    <property type="entry name" value="PROTEIN_KINASE_DOM"/>
    <property type="match status" value="1"/>
</dbReference>
<evidence type="ECO:0000256" key="4">
    <source>
        <dbReference type="ARBA" id="ARBA00022777"/>
    </source>
</evidence>
<dbReference type="InterPro" id="IPR011009">
    <property type="entry name" value="Kinase-like_dom_sf"/>
</dbReference>
<gene>
    <name evidence="8" type="ORF">DXG03_006796</name>
</gene>
<proteinExistence type="predicted"/>
<dbReference type="InterPro" id="IPR008271">
    <property type="entry name" value="Ser/Thr_kinase_AS"/>
</dbReference>
<keyword evidence="9" id="KW-1185">Reference proteome</keyword>
<evidence type="ECO:0000256" key="1">
    <source>
        <dbReference type="ARBA" id="ARBA00022527"/>
    </source>
</evidence>
<dbReference type="CDD" id="cd00180">
    <property type="entry name" value="PKc"/>
    <property type="match status" value="1"/>
</dbReference>
<dbReference type="Gene3D" id="1.10.510.10">
    <property type="entry name" value="Transferase(Phosphotransferase) domain 1"/>
    <property type="match status" value="2"/>
</dbReference>
<reference evidence="8" key="1">
    <citation type="submission" date="2020-07" db="EMBL/GenBank/DDBJ databases">
        <authorList>
            <person name="Nieuwenhuis M."/>
            <person name="Van De Peppel L.J.J."/>
        </authorList>
    </citation>
    <scope>NUCLEOTIDE SEQUENCE</scope>
    <source>
        <strain evidence="8">AP01</strain>
        <tissue evidence="8">Mycelium</tissue>
    </source>
</reference>
<feature type="domain" description="Protein kinase" evidence="7">
    <location>
        <begin position="115"/>
        <end position="368"/>
    </location>
</feature>
<keyword evidence="3" id="KW-0547">Nucleotide-binding</keyword>
<dbReference type="SUPFAM" id="SSF56112">
    <property type="entry name" value="Protein kinase-like (PK-like)"/>
    <property type="match status" value="1"/>
</dbReference>
<evidence type="ECO:0000313" key="8">
    <source>
        <dbReference type="EMBL" id="KAG5645172.1"/>
    </source>
</evidence>
<reference evidence="8" key="2">
    <citation type="submission" date="2021-10" db="EMBL/GenBank/DDBJ databases">
        <title>Phylogenomics reveals ancestral predisposition of the termite-cultivated fungus Termitomyces towards a domesticated lifestyle.</title>
        <authorList>
            <person name="Auxier B."/>
            <person name="Grum-Grzhimaylo A."/>
            <person name="Cardenas M.E."/>
            <person name="Lodge J.D."/>
            <person name="Laessoe T."/>
            <person name="Pedersen O."/>
            <person name="Smith M.E."/>
            <person name="Kuyper T.W."/>
            <person name="Franco-Molano E.A."/>
            <person name="Baroni T.J."/>
            <person name="Aanen D.K."/>
        </authorList>
    </citation>
    <scope>NUCLEOTIDE SEQUENCE</scope>
    <source>
        <strain evidence="8">AP01</strain>
        <tissue evidence="8">Mycelium</tissue>
    </source>
</reference>
<keyword evidence="5" id="KW-0067">ATP-binding</keyword>
<feature type="region of interest" description="Disordered" evidence="6">
    <location>
        <begin position="27"/>
        <end position="54"/>
    </location>
</feature>
<keyword evidence="4" id="KW-0418">Kinase</keyword>
<dbReference type="GO" id="GO:0004674">
    <property type="term" value="F:protein serine/threonine kinase activity"/>
    <property type="evidence" value="ECO:0007669"/>
    <property type="project" value="UniProtKB-KW"/>
</dbReference>
<comment type="caution">
    <text evidence="8">The sequence shown here is derived from an EMBL/GenBank/DDBJ whole genome shotgun (WGS) entry which is preliminary data.</text>
</comment>
<evidence type="ECO:0000256" key="2">
    <source>
        <dbReference type="ARBA" id="ARBA00022679"/>
    </source>
</evidence>
<dbReference type="PROSITE" id="PS00108">
    <property type="entry name" value="PROTEIN_KINASE_ST"/>
    <property type="match status" value="1"/>
</dbReference>
<keyword evidence="2" id="KW-0808">Transferase</keyword>
<keyword evidence="1" id="KW-0723">Serine/threonine-protein kinase</keyword>
<evidence type="ECO:0000256" key="3">
    <source>
        <dbReference type="ARBA" id="ARBA00022741"/>
    </source>
</evidence>
<name>A0A9P7GDF3_9AGAR</name>
<evidence type="ECO:0000313" key="9">
    <source>
        <dbReference type="Proteomes" id="UP000775547"/>
    </source>
</evidence>
<sequence length="439" mass="49579">MHPALRLTPSSSALRLSPKGVLSAISPTARTSLLRPKTSPPRAPSVGVCTVPSQSLESRPSEALTLTPMYMLPTLSSVEDGTEMDSDDDLEPQSPVRPMMLRTPDPSSLCDPGPFLQIKVIRQETYSKVVAARDMDNGYTLRNGRPLCLKILRKGTSDEVIIKRELQAYQALSEAAGEAWALYVMRLEASLEEANSVHLVMGLMDCDLLDVMIGWDLKTRQIHRRQWVAQIATGLAAIHAAGIIHRDIKPENILIDFHLNVRIRTWPYKAPEVVASRRRYCLQVDYWALGLIAFELECDEEVPQHLFQSEAQFYAYIKYRRVENGGRSYFASRGYVFSHDVESLLEGLIRPMQHLRFGDREIRRHPYFQNANDYNEFDAIEARGHRLNTIVVGSDVPLDRLIPEGEREVHAPIAYGPDDFPGVNYSWINPYGIWGANGH</sequence>
<dbReference type="SMART" id="SM00220">
    <property type="entry name" value="S_TKc"/>
    <property type="match status" value="1"/>
</dbReference>
<dbReference type="PANTHER" id="PTHR24351">
    <property type="entry name" value="RIBOSOMAL PROTEIN S6 KINASE"/>
    <property type="match status" value="1"/>
</dbReference>
<dbReference type="Proteomes" id="UP000775547">
    <property type="component" value="Unassembled WGS sequence"/>
</dbReference>
<dbReference type="EMBL" id="JABCKV010000047">
    <property type="protein sequence ID" value="KAG5645172.1"/>
    <property type="molecule type" value="Genomic_DNA"/>
</dbReference>
<evidence type="ECO:0000256" key="6">
    <source>
        <dbReference type="SAM" id="MobiDB-lite"/>
    </source>
</evidence>
<evidence type="ECO:0000259" key="7">
    <source>
        <dbReference type="PROSITE" id="PS50011"/>
    </source>
</evidence>
<dbReference type="GO" id="GO:0005524">
    <property type="term" value="F:ATP binding"/>
    <property type="evidence" value="ECO:0007669"/>
    <property type="project" value="UniProtKB-KW"/>
</dbReference>
<evidence type="ECO:0000256" key="5">
    <source>
        <dbReference type="ARBA" id="ARBA00022840"/>
    </source>
</evidence>